<dbReference type="AlphaFoldDB" id="A0A0A9GX57"/>
<reference evidence="1" key="2">
    <citation type="journal article" date="2015" name="Data Brief">
        <title>Shoot transcriptome of the giant reed, Arundo donax.</title>
        <authorList>
            <person name="Barrero R.A."/>
            <person name="Guerrero F.D."/>
            <person name="Moolhuijzen P."/>
            <person name="Goolsby J.A."/>
            <person name="Tidwell J."/>
            <person name="Bellgard S.E."/>
            <person name="Bellgard M.I."/>
        </authorList>
    </citation>
    <scope>NUCLEOTIDE SEQUENCE</scope>
    <source>
        <tissue evidence="1">Shoot tissue taken approximately 20 cm above the soil surface</tissue>
    </source>
</reference>
<evidence type="ECO:0000313" key="1">
    <source>
        <dbReference type="EMBL" id="JAE28114.1"/>
    </source>
</evidence>
<reference evidence="1" key="1">
    <citation type="submission" date="2014-09" db="EMBL/GenBank/DDBJ databases">
        <authorList>
            <person name="Magalhaes I.L.F."/>
            <person name="Oliveira U."/>
            <person name="Santos F.R."/>
            <person name="Vidigal T.H.D.A."/>
            <person name="Brescovit A.D."/>
            <person name="Santos A.J."/>
        </authorList>
    </citation>
    <scope>NUCLEOTIDE SEQUENCE</scope>
    <source>
        <tissue evidence="1">Shoot tissue taken approximately 20 cm above the soil surface</tissue>
    </source>
</reference>
<accession>A0A0A9GX57</accession>
<proteinExistence type="predicted"/>
<dbReference type="EMBL" id="GBRH01169782">
    <property type="protein sequence ID" value="JAE28114.1"/>
    <property type="molecule type" value="Transcribed_RNA"/>
</dbReference>
<protein>
    <submittedName>
        <fullName evidence="1">Uncharacterized protein</fullName>
    </submittedName>
</protein>
<name>A0A0A9GX57_ARUDO</name>
<organism evidence="1">
    <name type="scientific">Arundo donax</name>
    <name type="common">Giant reed</name>
    <name type="synonym">Donax arundinaceus</name>
    <dbReference type="NCBI Taxonomy" id="35708"/>
    <lineage>
        <taxon>Eukaryota</taxon>
        <taxon>Viridiplantae</taxon>
        <taxon>Streptophyta</taxon>
        <taxon>Embryophyta</taxon>
        <taxon>Tracheophyta</taxon>
        <taxon>Spermatophyta</taxon>
        <taxon>Magnoliopsida</taxon>
        <taxon>Liliopsida</taxon>
        <taxon>Poales</taxon>
        <taxon>Poaceae</taxon>
        <taxon>PACMAD clade</taxon>
        <taxon>Arundinoideae</taxon>
        <taxon>Arundineae</taxon>
        <taxon>Arundo</taxon>
    </lineage>
</organism>
<sequence length="63" mass="7020">MGSARIAAEVRSGAEHQFAITIKRAWTKLWQKKRDESRIAEVRGVRASAARIRWTGTAAPSAR</sequence>